<protein>
    <recommendedName>
        <fullName evidence="2 8">cAMP-dependent protein kinase regulatory subunit</fullName>
    </recommendedName>
</protein>
<dbReference type="InterPro" id="IPR012198">
    <property type="entry name" value="cAMP_dep_PK_reg_su"/>
</dbReference>
<dbReference type="InterPro" id="IPR003117">
    <property type="entry name" value="cAMP_dep_PK_reg_su_I/II_a/b"/>
</dbReference>
<dbReference type="Gene3D" id="1.20.890.10">
    <property type="entry name" value="cAMP-dependent protein kinase regulatory subunit, dimerization-anchoring domain"/>
    <property type="match status" value="1"/>
</dbReference>
<dbReference type="PRINTS" id="PR00103">
    <property type="entry name" value="CAMPKINASE"/>
</dbReference>
<dbReference type="FunFam" id="2.60.120.10:FF:000006">
    <property type="entry name" value="cAMP-dependent protein kinase type I-alpha regulatory subunit"/>
    <property type="match status" value="1"/>
</dbReference>
<keyword evidence="13" id="KW-1185">Reference proteome</keyword>
<evidence type="ECO:0000256" key="8">
    <source>
        <dbReference type="PIRNR" id="PIRNR000548"/>
    </source>
</evidence>
<dbReference type="InterPro" id="IPR014710">
    <property type="entry name" value="RmlC-like_jellyroll"/>
</dbReference>
<dbReference type="InterPro" id="IPR000595">
    <property type="entry name" value="cNMP-bd_dom"/>
</dbReference>
<keyword evidence="6 8" id="KW-0547">Nucleotide-binding</keyword>
<dbReference type="AlphaFoldDB" id="A0A427YU29"/>
<name>A0A427YU29_9TREE</name>
<gene>
    <name evidence="12" type="ORF">EHS25_004350</name>
</gene>
<dbReference type="EMBL" id="RSCD01000002">
    <property type="protein sequence ID" value="RSH94546.1"/>
    <property type="molecule type" value="Genomic_DNA"/>
</dbReference>
<feature type="region of interest" description="Disordered" evidence="10">
    <location>
        <begin position="41"/>
        <end position="92"/>
    </location>
</feature>
<dbReference type="SUPFAM" id="SSF51206">
    <property type="entry name" value="cAMP-binding domain-like"/>
    <property type="match status" value="2"/>
</dbReference>
<evidence type="ECO:0000313" key="13">
    <source>
        <dbReference type="Proteomes" id="UP000279259"/>
    </source>
</evidence>
<evidence type="ECO:0000313" key="12">
    <source>
        <dbReference type="EMBL" id="RSH94546.1"/>
    </source>
</evidence>
<reference evidence="12 13" key="1">
    <citation type="submission" date="2018-11" db="EMBL/GenBank/DDBJ databases">
        <title>Genome sequence of Saitozyma podzolica DSM 27192.</title>
        <authorList>
            <person name="Aliyu H."/>
            <person name="Gorte O."/>
            <person name="Ochsenreither K."/>
        </authorList>
    </citation>
    <scope>NUCLEOTIDE SEQUENCE [LARGE SCALE GENOMIC DNA]</scope>
    <source>
        <strain evidence="12 13">DSM 27192</strain>
    </source>
</reference>
<dbReference type="CDD" id="cd00038">
    <property type="entry name" value="CAP_ED"/>
    <property type="match status" value="2"/>
</dbReference>
<evidence type="ECO:0000256" key="4">
    <source>
        <dbReference type="ARBA" id="ARBA00022566"/>
    </source>
</evidence>
<dbReference type="Proteomes" id="UP000279259">
    <property type="component" value="Unassembled WGS sequence"/>
</dbReference>
<feature type="binding site" evidence="9">
    <location>
        <position position="410"/>
    </location>
    <ligand>
        <name>3',5'-cyclic AMP</name>
        <dbReference type="ChEBI" id="CHEBI:58165"/>
        <label>2</label>
    </ligand>
</feature>
<dbReference type="PROSITE" id="PS00889">
    <property type="entry name" value="CNMP_BINDING_2"/>
    <property type="match status" value="2"/>
</dbReference>
<keyword evidence="5" id="KW-0677">Repeat</keyword>
<dbReference type="GO" id="GO:0030552">
    <property type="term" value="F:cAMP binding"/>
    <property type="evidence" value="ECO:0007669"/>
    <property type="project" value="UniProtKB-KW"/>
</dbReference>
<dbReference type="InterPro" id="IPR050503">
    <property type="entry name" value="cAMP-dep_PK_reg_su-like"/>
</dbReference>
<keyword evidence="7 8" id="KW-0114">cAMP</keyword>
<evidence type="ECO:0000256" key="1">
    <source>
        <dbReference type="ARBA" id="ARBA00005753"/>
    </source>
</evidence>
<dbReference type="SUPFAM" id="SSF47391">
    <property type="entry name" value="Dimerization-anchoring domain of cAMP-dependent PK regulatory subunit"/>
    <property type="match status" value="1"/>
</dbReference>
<dbReference type="OrthoDB" id="417078at2759"/>
<feature type="binding site" evidence="9">
    <location>
        <position position="287"/>
    </location>
    <ligand>
        <name>3',5'-cyclic AMP</name>
        <dbReference type="ChEBI" id="CHEBI:58165"/>
        <label>1</label>
    </ligand>
</feature>
<sequence length="466" mass="49726">MAAVTLTWTDLLNELNRDAAREQPQDVIQWGADWFQSRLKRDRVTTNGGGKRAAPGSLGPFSQGGGDVPPHALSPFSETGPADSPLGAGVGGARRATIASGSTLFTVPFGGPATGSSAPPREASPFGGDNVQFNASPFGQPPTGDDVAHEEPQIPSYALGRRTSVSAESLVPANHRSLPPTGALESTLEEDESTPNPSATPMPVFPKSPEQLARIRAAIKPNFLFANLDEEQEADQGAAGDYFYVVESGKLDVFVKKEGQVFDEAKGDNPKLGKKVATCIEGSSFGELALMHNAPRAASIISITPCTLWALDRVSFRTILLDHTSRKRRLYETFLSEVPILTSLQPQERAKIADVLESRTFAPGQDVIKEGDAGEEFFLIESGNAVAIKKDASGNEAVVKQLTKGDYFGELALINRQTRAATVRAAGPEKLRVAALGEQAFTRLLGPVKDIMARSVGERYGFAALR</sequence>
<evidence type="ECO:0000256" key="9">
    <source>
        <dbReference type="PIRSR" id="PIRSR000548-1"/>
    </source>
</evidence>
<feature type="region of interest" description="Disordered" evidence="10">
    <location>
        <begin position="110"/>
        <end position="150"/>
    </location>
</feature>
<evidence type="ECO:0000256" key="2">
    <source>
        <dbReference type="ARBA" id="ARBA00020355"/>
    </source>
</evidence>
<comment type="caution">
    <text evidence="12">The sequence shown here is derived from an EMBL/GenBank/DDBJ whole genome shotgun (WGS) entry which is preliminary data.</text>
</comment>
<dbReference type="PIRSF" id="PIRSF000548">
    <property type="entry name" value="PK_regulatory"/>
    <property type="match status" value="1"/>
</dbReference>
<dbReference type="GO" id="GO:0005634">
    <property type="term" value="C:nucleus"/>
    <property type="evidence" value="ECO:0007669"/>
    <property type="project" value="TreeGrafter"/>
</dbReference>
<dbReference type="GO" id="GO:0005829">
    <property type="term" value="C:cytosol"/>
    <property type="evidence" value="ECO:0007669"/>
    <property type="project" value="TreeGrafter"/>
</dbReference>
<dbReference type="PROSITE" id="PS00888">
    <property type="entry name" value="CNMP_BINDING_1"/>
    <property type="match status" value="1"/>
</dbReference>
<dbReference type="STRING" id="1890683.A0A427YU29"/>
<proteinExistence type="inferred from homology"/>
<dbReference type="SMART" id="SM00394">
    <property type="entry name" value="RIIa"/>
    <property type="match status" value="1"/>
</dbReference>
<dbReference type="InterPro" id="IPR018488">
    <property type="entry name" value="cNMP-bd_CS"/>
</dbReference>
<dbReference type="InterPro" id="IPR018490">
    <property type="entry name" value="cNMP-bd_dom_sf"/>
</dbReference>
<feature type="domain" description="Cyclic nucleotide-binding" evidence="11">
    <location>
        <begin position="208"/>
        <end position="337"/>
    </location>
</feature>
<dbReference type="PANTHER" id="PTHR11635:SF152">
    <property type="entry name" value="CAMP-DEPENDENT PROTEIN KINASE TYPE I REGULATORY SUBUNIT-RELATED"/>
    <property type="match status" value="1"/>
</dbReference>
<comment type="subunit">
    <text evidence="8">Tetramer, composed of 2 regulatory (R) and 2 catalytic (C) subunits. In the presence of cAMP it dissociates into 2 active monomeric C subunits and an R dimer.</text>
</comment>
<dbReference type="Pfam" id="PF02197">
    <property type="entry name" value="RIIa"/>
    <property type="match status" value="1"/>
</dbReference>
<dbReference type="GO" id="GO:0004862">
    <property type="term" value="F:cAMP-dependent protein kinase inhibitor activity"/>
    <property type="evidence" value="ECO:0007669"/>
    <property type="project" value="TreeGrafter"/>
</dbReference>
<dbReference type="SMART" id="SM00100">
    <property type="entry name" value="cNMP"/>
    <property type="match status" value="2"/>
</dbReference>
<feature type="binding site" evidence="9">
    <location>
        <position position="419"/>
    </location>
    <ligand>
        <name>3',5'-cyclic AMP</name>
        <dbReference type="ChEBI" id="CHEBI:58165"/>
        <label>2</label>
    </ligand>
</feature>
<evidence type="ECO:0000256" key="10">
    <source>
        <dbReference type="SAM" id="MobiDB-lite"/>
    </source>
</evidence>
<evidence type="ECO:0000256" key="6">
    <source>
        <dbReference type="ARBA" id="ARBA00022741"/>
    </source>
</evidence>
<dbReference type="Gene3D" id="2.60.120.10">
    <property type="entry name" value="Jelly Rolls"/>
    <property type="match status" value="2"/>
</dbReference>
<dbReference type="Pfam" id="PF00027">
    <property type="entry name" value="cNMP_binding"/>
    <property type="match status" value="2"/>
</dbReference>
<accession>A0A427YU29</accession>
<evidence type="ECO:0000256" key="3">
    <source>
        <dbReference type="ARBA" id="ARBA00022553"/>
    </source>
</evidence>
<organism evidence="12 13">
    <name type="scientific">Saitozyma podzolica</name>
    <dbReference type="NCBI Taxonomy" id="1890683"/>
    <lineage>
        <taxon>Eukaryota</taxon>
        <taxon>Fungi</taxon>
        <taxon>Dikarya</taxon>
        <taxon>Basidiomycota</taxon>
        <taxon>Agaricomycotina</taxon>
        <taxon>Tremellomycetes</taxon>
        <taxon>Tremellales</taxon>
        <taxon>Trimorphomycetaceae</taxon>
        <taxon>Saitozyma</taxon>
    </lineage>
</organism>
<dbReference type="PANTHER" id="PTHR11635">
    <property type="entry name" value="CAMP-DEPENDENT PROTEIN KINASE REGULATORY CHAIN"/>
    <property type="match status" value="1"/>
</dbReference>
<evidence type="ECO:0000256" key="7">
    <source>
        <dbReference type="ARBA" id="ARBA00023149"/>
    </source>
</evidence>
<feature type="binding site" evidence="9">
    <location>
        <position position="296"/>
    </location>
    <ligand>
        <name>3',5'-cyclic AMP</name>
        <dbReference type="ChEBI" id="CHEBI:58165"/>
        <label>1</label>
    </ligand>
</feature>
<comment type="similarity">
    <text evidence="1 8">Belongs to the cAMP-dependent kinase regulatory chain family.</text>
</comment>
<dbReference type="PROSITE" id="PS50042">
    <property type="entry name" value="CNMP_BINDING_3"/>
    <property type="match status" value="2"/>
</dbReference>
<keyword evidence="3" id="KW-0597">Phosphoprotein</keyword>
<dbReference type="GO" id="GO:0034236">
    <property type="term" value="F:protein kinase A catalytic subunit binding"/>
    <property type="evidence" value="ECO:0007669"/>
    <property type="project" value="TreeGrafter"/>
</dbReference>
<dbReference type="CDD" id="cd12098">
    <property type="entry name" value="DD_R_ScPKA-like"/>
    <property type="match status" value="1"/>
</dbReference>
<evidence type="ECO:0000256" key="5">
    <source>
        <dbReference type="ARBA" id="ARBA00022737"/>
    </source>
</evidence>
<keyword evidence="4 8" id="KW-0116">cAMP-binding</keyword>
<evidence type="ECO:0000259" key="11">
    <source>
        <dbReference type="PROSITE" id="PS50042"/>
    </source>
</evidence>
<feature type="region of interest" description="Disordered" evidence="10">
    <location>
        <begin position="169"/>
        <end position="206"/>
    </location>
</feature>
<dbReference type="GO" id="GO:0005952">
    <property type="term" value="C:cAMP-dependent protein kinase complex"/>
    <property type="evidence" value="ECO:0007669"/>
    <property type="project" value="InterPro"/>
</dbReference>
<feature type="domain" description="Cyclic nucleotide-binding" evidence="11">
    <location>
        <begin position="340"/>
        <end position="454"/>
    </location>
</feature>